<protein>
    <submittedName>
        <fullName evidence="4">Uncharacterized protein</fullName>
    </submittedName>
</protein>
<reference evidence="4 5" key="1">
    <citation type="journal article" date="2014" name="Genome Biol. Evol.">
        <title>The secreted proteins of Achlya hypogyna and Thraustotheca clavata identify the ancestral oomycete secretome and reveal gene acquisitions by horizontal gene transfer.</title>
        <authorList>
            <person name="Misner I."/>
            <person name="Blouin N."/>
            <person name="Leonard G."/>
            <person name="Richards T.A."/>
            <person name="Lane C.E."/>
        </authorList>
    </citation>
    <scope>NUCLEOTIDE SEQUENCE [LARGE SCALE GENOMIC DNA]</scope>
    <source>
        <strain evidence="4 5">ATCC 48635</strain>
    </source>
</reference>
<organism evidence="4 5">
    <name type="scientific">Achlya hypogyna</name>
    <name type="common">Oomycete</name>
    <name type="synonym">Protoachlya hypogyna</name>
    <dbReference type="NCBI Taxonomy" id="1202772"/>
    <lineage>
        <taxon>Eukaryota</taxon>
        <taxon>Sar</taxon>
        <taxon>Stramenopiles</taxon>
        <taxon>Oomycota</taxon>
        <taxon>Saprolegniomycetes</taxon>
        <taxon>Saprolegniales</taxon>
        <taxon>Achlyaceae</taxon>
        <taxon>Achlya</taxon>
    </lineage>
</organism>
<keyword evidence="2 3" id="KW-0040">ANK repeat</keyword>
<dbReference type="GO" id="GO:0000976">
    <property type="term" value="F:transcription cis-regulatory region binding"/>
    <property type="evidence" value="ECO:0007669"/>
    <property type="project" value="TreeGrafter"/>
</dbReference>
<dbReference type="Pfam" id="PF12796">
    <property type="entry name" value="Ank_2"/>
    <property type="match status" value="2"/>
</dbReference>
<keyword evidence="5" id="KW-1185">Reference proteome</keyword>
<dbReference type="GO" id="GO:0045944">
    <property type="term" value="P:positive regulation of transcription by RNA polymerase II"/>
    <property type="evidence" value="ECO:0007669"/>
    <property type="project" value="TreeGrafter"/>
</dbReference>
<dbReference type="STRING" id="1202772.A0A1V9Z453"/>
<evidence type="ECO:0000313" key="5">
    <source>
        <dbReference type="Proteomes" id="UP000243579"/>
    </source>
</evidence>
<sequence>MARQLCMWQLSKDTEKLCGSSWQLALIPTYGHEYVVRLILASGVDVNLPDSVSGISSFTWFLQEGRSPLWTSAFQGHKAIVRQLLDAGAVVDQANNVALPCVAWSSYHCRLARLRFSRLPKEENSKLSDSFWTRVRQWIFPLLYTAKKVVVAHRSWQQENVTPLYIASMGGHVEVIRMLVAAGANVHLAYNDGSTPLTMAARSNFPEAVRELIDAGATVDHACNLGATPLFVAAQNGNLEVIQTLLRAGAAVDLATNEKATPLNVASMGGHNQVLRTLLAAALNKHPGAVRLLLDAGANVNERRFSVRP</sequence>
<dbReference type="OrthoDB" id="167568at2759"/>
<evidence type="ECO:0000313" key="4">
    <source>
        <dbReference type="EMBL" id="OQR92778.1"/>
    </source>
</evidence>
<dbReference type="PANTHER" id="PTHR24193">
    <property type="entry name" value="ANKYRIN REPEAT PROTEIN"/>
    <property type="match status" value="1"/>
</dbReference>
<feature type="repeat" description="ANK" evidence="3">
    <location>
        <begin position="192"/>
        <end position="224"/>
    </location>
</feature>
<dbReference type="AlphaFoldDB" id="A0A1V9Z453"/>
<dbReference type="SUPFAM" id="SSF48403">
    <property type="entry name" value="Ankyrin repeat"/>
    <property type="match status" value="1"/>
</dbReference>
<accession>A0A1V9Z453</accession>
<comment type="caution">
    <text evidence="4">The sequence shown here is derived from an EMBL/GenBank/DDBJ whole genome shotgun (WGS) entry which is preliminary data.</text>
</comment>
<feature type="repeat" description="ANK" evidence="3">
    <location>
        <begin position="225"/>
        <end position="257"/>
    </location>
</feature>
<dbReference type="PROSITE" id="PS50088">
    <property type="entry name" value="ANK_REPEAT"/>
    <property type="match status" value="4"/>
</dbReference>
<dbReference type="Gene3D" id="1.25.40.20">
    <property type="entry name" value="Ankyrin repeat-containing domain"/>
    <property type="match status" value="2"/>
</dbReference>
<dbReference type="SMART" id="SM00248">
    <property type="entry name" value="ANK"/>
    <property type="match status" value="5"/>
</dbReference>
<dbReference type="InterPro" id="IPR002110">
    <property type="entry name" value="Ankyrin_rpt"/>
</dbReference>
<dbReference type="GO" id="GO:0005634">
    <property type="term" value="C:nucleus"/>
    <property type="evidence" value="ECO:0007669"/>
    <property type="project" value="TreeGrafter"/>
</dbReference>
<dbReference type="EMBL" id="JNBR01000442">
    <property type="protein sequence ID" value="OQR92778.1"/>
    <property type="molecule type" value="Genomic_DNA"/>
</dbReference>
<evidence type="ECO:0000256" key="2">
    <source>
        <dbReference type="ARBA" id="ARBA00023043"/>
    </source>
</evidence>
<gene>
    <name evidence="4" type="ORF">ACHHYP_20121</name>
</gene>
<dbReference type="Pfam" id="PF00023">
    <property type="entry name" value="Ank"/>
    <property type="match status" value="1"/>
</dbReference>
<evidence type="ECO:0000256" key="3">
    <source>
        <dbReference type="PROSITE-ProRule" id="PRU00023"/>
    </source>
</evidence>
<feature type="repeat" description="ANK" evidence="3">
    <location>
        <begin position="159"/>
        <end position="191"/>
    </location>
</feature>
<evidence type="ECO:0000256" key="1">
    <source>
        <dbReference type="ARBA" id="ARBA00022737"/>
    </source>
</evidence>
<dbReference type="Proteomes" id="UP000243579">
    <property type="component" value="Unassembled WGS sequence"/>
</dbReference>
<feature type="repeat" description="ANK" evidence="3">
    <location>
        <begin position="64"/>
        <end position="96"/>
    </location>
</feature>
<keyword evidence="1" id="KW-0677">Repeat</keyword>
<dbReference type="PRINTS" id="PR01415">
    <property type="entry name" value="ANKYRIN"/>
</dbReference>
<name>A0A1V9Z453_ACHHY</name>
<dbReference type="InterPro" id="IPR050663">
    <property type="entry name" value="Ankyrin-SOCS_Box"/>
</dbReference>
<dbReference type="InterPro" id="IPR036770">
    <property type="entry name" value="Ankyrin_rpt-contain_sf"/>
</dbReference>
<dbReference type="PROSITE" id="PS50297">
    <property type="entry name" value="ANK_REP_REGION"/>
    <property type="match status" value="4"/>
</dbReference>
<proteinExistence type="predicted"/>
<dbReference type="PANTHER" id="PTHR24193:SF121">
    <property type="entry name" value="ADA2A-CONTAINING COMPLEX COMPONENT 3, ISOFORM D"/>
    <property type="match status" value="1"/>
</dbReference>